<keyword evidence="3" id="KW-1185">Reference proteome</keyword>
<dbReference type="Proteomes" id="UP000658514">
    <property type="component" value="Unassembled WGS sequence"/>
</dbReference>
<evidence type="ECO:0000313" key="3">
    <source>
        <dbReference type="Proteomes" id="UP000658514"/>
    </source>
</evidence>
<dbReference type="EMBL" id="JACJQH010000070">
    <property type="protein sequence ID" value="MBD2199909.1"/>
    <property type="molecule type" value="Genomic_DNA"/>
</dbReference>
<dbReference type="RefSeq" id="WP_190549933.1">
    <property type="nucleotide sequence ID" value="NZ_CAWPNO010000107.1"/>
</dbReference>
<evidence type="ECO:0000259" key="1">
    <source>
        <dbReference type="Pfam" id="PF17973"/>
    </source>
</evidence>
<feature type="domain" description="Bacterial alpha-2-macroglobulin MG10" evidence="1">
    <location>
        <begin position="7"/>
        <end position="58"/>
    </location>
</feature>
<organism evidence="2 3">
    <name type="scientific">Calothrix parietina FACHB-288</name>
    <dbReference type="NCBI Taxonomy" id="2692896"/>
    <lineage>
        <taxon>Bacteria</taxon>
        <taxon>Bacillati</taxon>
        <taxon>Cyanobacteriota</taxon>
        <taxon>Cyanophyceae</taxon>
        <taxon>Nostocales</taxon>
        <taxon>Calotrichaceae</taxon>
        <taxon>Calothrix</taxon>
    </lineage>
</organism>
<dbReference type="Pfam" id="PF17973">
    <property type="entry name" value="bMG10"/>
    <property type="match status" value="1"/>
</dbReference>
<protein>
    <recommendedName>
        <fullName evidence="1">Bacterial alpha-2-macroglobulin MG10 domain-containing protein</fullName>
    </recommendedName>
</protein>
<sequence length="76" mass="8489">MSEAKFKQSGECQALSSDRIIAYADHLDPGVYSLHYLVRSVTPSKFLWPGAQAHLQYTLEEFGRAADSTLIVEEQS</sequence>
<proteinExistence type="predicted"/>
<comment type="caution">
    <text evidence="2">The sequence shown here is derived from an EMBL/GenBank/DDBJ whole genome shotgun (WGS) entry which is preliminary data.</text>
</comment>
<name>A0ABR8AJE7_9CYAN</name>
<gene>
    <name evidence="2" type="ORF">H6G24_31295</name>
</gene>
<accession>A0ABR8AJE7</accession>
<reference evidence="2 3" key="1">
    <citation type="journal article" date="2020" name="ISME J.">
        <title>Comparative genomics reveals insights into cyanobacterial evolution and habitat adaptation.</title>
        <authorList>
            <person name="Chen M.Y."/>
            <person name="Teng W.K."/>
            <person name="Zhao L."/>
            <person name="Hu C.X."/>
            <person name="Zhou Y.K."/>
            <person name="Han B.P."/>
            <person name="Song L.R."/>
            <person name="Shu W.S."/>
        </authorList>
    </citation>
    <scope>NUCLEOTIDE SEQUENCE [LARGE SCALE GENOMIC DNA]</scope>
    <source>
        <strain evidence="2 3">FACHB-288</strain>
    </source>
</reference>
<evidence type="ECO:0000313" key="2">
    <source>
        <dbReference type="EMBL" id="MBD2199909.1"/>
    </source>
</evidence>
<dbReference type="InterPro" id="IPR041246">
    <property type="entry name" value="Bact_MG10"/>
</dbReference>